<dbReference type="SUPFAM" id="SSF52777">
    <property type="entry name" value="CoA-dependent acyltransferases"/>
    <property type="match status" value="1"/>
</dbReference>
<evidence type="ECO:0000259" key="9">
    <source>
        <dbReference type="PROSITE" id="PS51826"/>
    </source>
</evidence>
<feature type="compositionally biased region" description="Low complexity" evidence="7">
    <location>
        <begin position="185"/>
        <end position="203"/>
    </location>
</feature>
<evidence type="ECO:0000313" key="11">
    <source>
        <dbReference type="Proteomes" id="UP000000851"/>
    </source>
</evidence>
<dbReference type="InterPro" id="IPR000089">
    <property type="entry name" value="Biotin_lipoyl"/>
</dbReference>
<dbReference type="CDD" id="cd06849">
    <property type="entry name" value="lipoyl_domain"/>
    <property type="match status" value="1"/>
</dbReference>
<dbReference type="FunFam" id="3.30.559.10:FF:000007">
    <property type="entry name" value="Dihydrolipoamide acetyltransferase component of pyruvate dehydrogenase complex"/>
    <property type="match status" value="1"/>
</dbReference>
<dbReference type="Pfam" id="PF00198">
    <property type="entry name" value="2-oxoacid_dh"/>
    <property type="match status" value="1"/>
</dbReference>
<feature type="region of interest" description="Disordered" evidence="7">
    <location>
        <begin position="130"/>
        <end position="149"/>
    </location>
</feature>
<dbReference type="Gene3D" id="2.40.50.100">
    <property type="match status" value="1"/>
</dbReference>
<keyword evidence="11" id="KW-1185">Reference proteome</keyword>
<dbReference type="GO" id="GO:0016407">
    <property type="term" value="F:acetyltransferase activity"/>
    <property type="evidence" value="ECO:0007669"/>
    <property type="project" value="TreeGrafter"/>
</dbReference>
<dbReference type="eggNOG" id="COG0508">
    <property type="taxonomic scope" value="Bacteria"/>
</dbReference>
<dbReference type="Proteomes" id="UP000000851">
    <property type="component" value="Chromosome"/>
</dbReference>
<dbReference type="InterPro" id="IPR003016">
    <property type="entry name" value="2-oxoA_DH_lipoyl-BS"/>
</dbReference>
<dbReference type="PANTHER" id="PTHR43178:SF5">
    <property type="entry name" value="LIPOAMIDE ACYLTRANSFERASE COMPONENT OF BRANCHED-CHAIN ALPHA-KETO ACID DEHYDROGENASE COMPLEX, MITOCHONDRIAL"/>
    <property type="match status" value="1"/>
</dbReference>
<dbReference type="AlphaFoldDB" id="C7QHA7"/>
<dbReference type="InterPro" id="IPR001078">
    <property type="entry name" value="2-oxoacid_DH_actylTfrase"/>
</dbReference>
<evidence type="ECO:0000313" key="10">
    <source>
        <dbReference type="EMBL" id="ACU69046.1"/>
    </source>
</evidence>
<feature type="domain" description="Peripheral subunit-binding (PSBD)" evidence="9">
    <location>
        <begin position="203"/>
        <end position="240"/>
    </location>
</feature>
<dbReference type="GO" id="GO:0005737">
    <property type="term" value="C:cytoplasm"/>
    <property type="evidence" value="ECO:0007669"/>
    <property type="project" value="TreeGrafter"/>
</dbReference>
<evidence type="ECO:0000256" key="5">
    <source>
        <dbReference type="ARBA" id="ARBA00023315"/>
    </source>
</evidence>
<evidence type="ECO:0000256" key="3">
    <source>
        <dbReference type="ARBA" id="ARBA00022679"/>
    </source>
</evidence>
<dbReference type="InterPro" id="IPR050743">
    <property type="entry name" value="2-oxoacid_DH_E2_comp"/>
</dbReference>
<dbReference type="InterPro" id="IPR011053">
    <property type="entry name" value="Single_hybrid_motif"/>
</dbReference>
<dbReference type="InterPro" id="IPR036625">
    <property type="entry name" value="E3-bd_dom_sf"/>
</dbReference>
<feature type="region of interest" description="Disordered" evidence="7">
    <location>
        <begin position="177"/>
        <end position="206"/>
    </location>
</feature>
<comment type="similarity">
    <text evidence="2 6">Belongs to the 2-oxoacid dehydrogenase family.</text>
</comment>
<evidence type="ECO:0000256" key="2">
    <source>
        <dbReference type="ARBA" id="ARBA00007317"/>
    </source>
</evidence>
<dbReference type="InterPro" id="IPR004167">
    <property type="entry name" value="PSBD"/>
</dbReference>
<dbReference type="Gene3D" id="4.10.320.10">
    <property type="entry name" value="E3-binding domain"/>
    <property type="match status" value="1"/>
</dbReference>
<dbReference type="PROSITE" id="PS00189">
    <property type="entry name" value="LIPOYL"/>
    <property type="match status" value="1"/>
</dbReference>
<dbReference type="Gene3D" id="3.30.559.10">
    <property type="entry name" value="Chloramphenicol acetyltransferase-like domain"/>
    <property type="match status" value="1"/>
</dbReference>
<comment type="cofactor">
    <cofactor evidence="1 6">
        <name>(R)-lipoate</name>
        <dbReference type="ChEBI" id="CHEBI:83088"/>
    </cofactor>
</comment>
<proteinExistence type="inferred from homology"/>
<dbReference type="OrthoDB" id="9805770at2"/>
<dbReference type="PROSITE" id="PS50968">
    <property type="entry name" value="BIOTINYL_LIPOYL"/>
    <property type="match status" value="1"/>
</dbReference>
<dbReference type="SUPFAM" id="SSF47005">
    <property type="entry name" value="Peripheral subunit-binding domain of 2-oxo acid dehydrogenase complex"/>
    <property type="match status" value="1"/>
</dbReference>
<dbReference type="Pfam" id="PF02817">
    <property type="entry name" value="E3_binding"/>
    <property type="match status" value="1"/>
</dbReference>
<dbReference type="PROSITE" id="PS51826">
    <property type="entry name" value="PSBD"/>
    <property type="match status" value="1"/>
</dbReference>
<keyword evidence="4 6" id="KW-0450">Lipoyl</keyword>
<dbReference type="HOGENOM" id="CLU_016733_10_0_11"/>
<feature type="domain" description="Lipoyl-binding" evidence="8">
    <location>
        <begin position="4"/>
        <end position="79"/>
    </location>
</feature>
<keyword evidence="3 6" id="KW-0808">Transferase</keyword>
<dbReference type="KEGG" id="cai:Caci_0091"/>
<dbReference type="EMBL" id="CP001700">
    <property type="protein sequence ID" value="ACU69046.1"/>
    <property type="molecule type" value="Genomic_DNA"/>
</dbReference>
<gene>
    <name evidence="10" type="ordered locus">Caci_0091</name>
</gene>
<evidence type="ECO:0000256" key="6">
    <source>
        <dbReference type="RuleBase" id="RU003423"/>
    </source>
</evidence>
<organism evidence="10 11">
    <name type="scientific">Catenulispora acidiphila (strain DSM 44928 / JCM 14897 / NBRC 102108 / NRRL B-24433 / ID139908)</name>
    <dbReference type="NCBI Taxonomy" id="479433"/>
    <lineage>
        <taxon>Bacteria</taxon>
        <taxon>Bacillati</taxon>
        <taxon>Actinomycetota</taxon>
        <taxon>Actinomycetes</taxon>
        <taxon>Catenulisporales</taxon>
        <taxon>Catenulisporaceae</taxon>
        <taxon>Catenulispora</taxon>
    </lineage>
</organism>
<dbReference type="STRING" id="479433.Caci_0091"/>
<dbReference type="RefSeq" id="WP_012784341.1">
    <property type="nucleotide sequence ID" value="NC_013131.1"/>
</dbReference>
<dbReference type="SUPFAM" id="SSF51230">
    <property type="entry name" value="Single hybrid motif"/>
    <property type="match status" value="1"/>
</dbReference>
<dbReference type="GO" id="GO:0031405">
    <property type="term" value="F:lipoic acid binding"/>
    <property type="evidence" value="ECO:0007669"/>
    <property type="project" value="TreeGrafter"/>
</dbReference>
<evidence type="ECO:0000256" key="7">
    <source>
        <dbReference type="SAM" id="MobiDB-lite"/>
    </source>
</evidence>
<dbReference type="InterPro" id="IPR023213">
    <property type="entry name" value="CAT-like_dom_sf"/>
</dbReference>
<keyword evidence="5 6" id="KW-0012">Acyltransferase</keyword>
<dbReference type="InParanoid" id="C7QHA7"/>
<dbReference type="PANTHER" id="PTHR43178">
    <property type="entry name" value="DIHYDROLIPOAMIDE ACETYLTRANSFERASE COMPONENT OF PYRUVATE DEHYDROGENASE COMPLEX"/>
    <property type="match status" value="1"/>
</dbReference>
<evidence type="ECO:0000256" key="4">
    <source>
        <dbReference type="ARBA" id="ARBA00022823"/>
    </source>
</evidence>
<evidence type="ECO:0000256" key="1">
    <source>
        <dbReference type="ARBA" id="ARBA00001938"/>
    </source>
</evidence>
<accession>C7QHA7</accession>
<sequence>MGEIKRFNLPDVGEGLTEAEILAWSVKVGDLVKVNQVLVEIETAKAAVELPSPWAGKIVELLVDEGQTVDVGTPIIGIDTDPSTPSTGGAGGDDMTAGVAATAEAKAAPAAAKEPKEAKREPVLVGYGVKQGASSRRPRKTAAAPSAADVMGATVREEPVADEVPAPAYYGQSAAREAAAPAVQTRTPDTTAAPAAPTGAKPLAKPPVRKLAKDLGVDLALVVATGTNGTVTREDVHAAASGTSTAAAAPAAANGTAPAAAPFVNGERRVPIKGVRKATATAMVQSAFTAPHVTEFLTVDVTPTMKFVQRLKEMPDFKGVRVSPLLLVAKAFLVAMARNPEINARWDEAAGEIVYFDHVTLGIAAATPRGLLVPNVKGADLLPLVELGRALNKLTDVAREGKTSLADMTGATATITNVGVFGVDTGTPILNPGEASILAFGAVREQPWMHKGKVKPRQVTTLALSFDHRLVDGELGSKVLRDIGAVLADPLTALAWS</sequence>
<reference evidence="10 11" key="1">
    <citation type="journal article" date="2009" name="Stand. Genomic Sci.">
        <title>Complete genome sequence of Catenulispora acidiphila type strain (ID 139908).</title>
        <authorList>
            <person name="Copeland A."/>
            <person name="Lapidus A."/>
            <person name="Glavina Del Rio T."/>
            <person name="Nolan M."/>
            <person name="Lucas S."/>
            <person name="Chen F."/>
            <person name="Tice H."/>
            <person name="Cheng J.F."/>
            <person name="Bruce D."/>
            <person name="Goodwin L."/>
            <person name="Pitluck S."/>
            <person name="Mikhailova N."/>
            <person name="Pati A."/>
            <person name="Ivanova N."/>
            <person name="Mavromatis K."/>
            <person name="Chen A."/>
            <person name="Palaniappan K."/>
            <person name="Chain P."/>
            <person name="Land M."/>
            <person name="Hauser L."/>
            <person name="Chang Y.J."/>
            <person name="Jeffries C.D."/>
            <person name="Chertkov O."/>
            <person name="Brettin T."/>
            <person name="Detter J.C."/>
            <person name="Han C."/>
            <person name="Ali Z."/>
            <person name="Tindall B.J."/>
            <person name="Goker M."/>
            <person name="Bristow J."/>
            <person name="Eisen J.A."/>
            <person name="Markowitz V."/>
            <person name="Hugenholtz P."/>
            <person name="Kyrpides N.C."/>
            <person name="Klenk H.P."/>
        </authorList>
    </citation>
    <scope>NUCLEOTIDE SEQUENCE [LARGE SCALE GENOMIC DNA]</scope>
    <source>
        <strain evidence="11">DSM 44928 / JCM 14897 / NBRC 102108 / NRRL B-24433 / ID139908</strain>
    </source>
</reference>
<protein>
    <recommendedName>
        <fullName evidence="6">Dihydrolipoamide acetyltransferase component of pyruvate dehydrogenase complex</fullName>
        <ecNumber evidence="6">2.3.1.-</ecNumber>
    </recommendedName>
</protein>
<dbReference type="EC" id="2.3.1.-" evidence="6"/>
<dbReference type="Pfam" id="PF00364">
    <property type="entry name" value="Biotin_lipoyl"/>
    <property type="match status" value="1"/>
</dbReference>
<feature type="region of interest" description="Disordered" evidence="7">
    <location>
        <begin position="73"/>
        <end position="96"/>
    </location>
</feature>
<name>C7QHA7_CATAD</name>
<evidence type="ECO:0000259" key="8">
    <source>
        <dbReference type="PROSITE" id="PS50968"/>
    </source>
</evidence>